<feature type="chain" id="PRO_5045267446" description="Outer membrane protein beta-barrel domain-containing protein" evidence="1">
    <location>
        <begin position="22"/>
        <end position="215"/>
    </location>
</feature>
<dbReference type="EMBL" id="CP094326">
    <property type="protein sequence ID" value="UNY99029.1"/>
    <property type="molecule type" value="Genomic_DNA"/>
</dbReference>
<keyword evidence="1" id="KW-0732">Signal</keyword>
<feature type="signal peptide" evidence="1">
    <location>
        <begin position="1"/>
        <end position="21"/>
    </location>
</feature>
<dbReference type="RefSeq" id="WP_242937431.1">
    <property type="nucleotide sequence ID" value="NZ_CP094326.1"/>
</dbReference>
<evidence type="ECO:0000256" key="1">
    <source>
        <dbReference type="SAM" id="SignalP"/>
    </source>
</evidence>
<organism evidence="2 3">
    <name type="scientific">Zhouia spongiae</name>
    <dbReference type="NCBI Taxonomy" id="2202721"/>
    <lineage>
        <taxon>Bacteria</taxon>
        <taxon>Pseudomonadati</taxon>
        <taxon>Bacteroidota</taxon>
        <taxon>Flavobacteriia</taxon>
        <taxon>Flavobacteriales</taxon>
        <taxon>Flavobacteriaceae</taxon>
        <taxon>Zhouia</taxon>
    </lineage>
</organism>
<gene>
    <name evidence="2" type="ORF">MQE36_01450</name>
</gene>
<evidence type="ECO:0000313" key="2">
    <source>
        <dbReference type="EMBL" id="UNY99029.1"/>
    </source>
</evidence>
<evidence type="ECO:0008006" key="4">
    <source>
        <dbReference type="Google" id="ProtNLM"/>
    </source>
</evidence>
<evidence type="ECO:0000313" key="3">
    <source>
        <dbReference type="Proteomes" id="UP000829476"/>
    </source>
</evidence>
<dbReference type="Proteomes" id="UP000829476">
    <property type="component" value="Chromosome"/>
</dbReference>
<accession>A0ABY3YMH3</accession>
<reference evidence="2 3" key="1">
    <citation type="journal article" date="2018" name="Int. J. Syst. Evol. Microbiol.">
        <title>Zhouia spongiae sp. nov., isolated from a marine sponge.</title>
        <authorList>
            <person name="Zhuang L."/>
            <person name="Lin B."/>
            <person name="Qin F."/>
            <person name="Luo L."/>
        </authorList>
    </citation>
    <scope>NUCLEOTIDE SEQUENCE [LARGE SCALE GENOMIC DNA]</scope>
    <source>
        <strain evidence="2 3">HN-Y44</strain>
    </source>
</reference>
<proteinExistence type="predicted"/>
<keyword evidence="3" id="KW-1185">Reference proteome</keyword>
<sequence length="215" mass="23787">MNQIKITLALFLLGFSFCVNAQESGEYIEFNDRKNTVHGVYMGLATYYGKMHKKDTYAAGFKVAYVANQQFEVGLEAVGLYSDINRLGISDNDNDLVGAYGGIHLEPILFSKSILNLSFPLLIGGGAIGILEGDIDDYVVEDDSWEAVFVLEPGINLLFNINRYVQLEAGVKHRFSSRLSFDDFPLSRIDGFSAGIGVKIGVFNMGRNRYKKSGL</sequence>
<name>A0ABY3YMH3_9FLAO</name>
<protein>
    <recommendedName>
        <fullName evidence="4">Outer membrane protein beta-barrel domain-containing protein</fullName>
    </recommendedName>
</protein>